<feature type="domain" description="WRKY" evidence="7">
    <location>
        <begin position="313"/>
        <end position="379"/>
    </location>
</feature>
<evidence type="ECO:0000256" key="3">
    <source>
        <dbReference type="ARBA" id="ARBA00023125"/>
    </source>
</evidence>
<organism evidence="8 9">
    <name type="scientific">Aquilegia coerulea</name>
    <name type="common">Rocky mountain columbine</name>
    <dbReference type="NCBI Taxonomy" id="218851"/>
    <lineage>
        <taxon>Eukaryota</taxon>
        <taxon>Viridiplantae</taxon>
        <taxon>Streptophyta</taxon>
        <taxon>Embryophyta</taxon>
        <taxon>Tracheophyta</taxon>
        <taxon>Spermatophyta</taxon>
        <taxon>Magnoliopsida</taxon>
        <taxon>Ranunculales</taxon>
        <taxon>Ranunculaceae</taxon>
        <taxon>Thalictroideae</taxon>
        <taxon>Aquilegia</taxon>
    </lineage>
</organism>
<feature type="compositionally biased region" description="Low complexity" evidence="6">
    <location>
        <begin position="182"/>
        <end position="198"/>
    </location>
</feature>
<sequence length="391" mass="42976">MAVELMMGFRNIDNGFSSSSSSSLKNNIIEENNAVVEEAASAGLESVEKLIGLLSQRQVQYQQASVEKNSKVAMEIEMDCKVVTDLAVNKFKKVISLLGRTRTGHARFRRGPSPISSPPTSQPQSFQQQQQQQQAPFPQQIQLSHHEVIESVKEEKQQCSGSRIYCPTPIQRLPPLPHHHQYNNQHPSHQSNSNGNQSFGVVKNGVLERKESSKTITFASSPQISASNSFMSSLTGDTDSKQPSSSSAFQITNLSQISSSSGRPPLCSSMKRKCSSLDEGGAKCGGGTGRCHCSKRRKSRVKKVVRIPAISLKMADIPPDDFSWRKYGQKPIKGSPHPRGYYKCSSLRGCPARKHVERALDDPTMLIVTYEGEHNHSHSVTDTAGIILESS</sequence>
<dbReference type="OrthoDB" id="756799at2759"/>
<dbReference type="GO" id="GO:0043565">
    <property type="term" value="F:sequence-specific DNA binding"/>
    <property type="evidence" value="ECO:0007669"/>
    <property type="project" value="InterPro"/>
</dbReference>
<evidence type="ECO:0000256" key="4">
    <source>
        <dbReference type="ARBA" id="ARBA00023163"/>
    </source>
</evidence>
<dbReference type="EMBL" id="KZ305024">
    <property type="protein sequence ID" value="PIA56580.1"/>
    <property type="molecule type" value="Genomic_DNA"/>
</dbReference>
<dbReference type="SUPFAM" id="SSF118290">
    <property type="entry name" value="WRKY DNA-binding domain"/>
    <property type="match status" value="1"/>
</dbReference>
<evidence type="ECO:0000256" key="6">
    <source>
        <dbReference type="SAM" id="MobiDB-lite"/>
    </source>
</evidence>
<evidence type="ECO:0000313" key="8">
    <source>
        <dbReference type="EMBL" id="PIA56580.1"/>
    </source>
</evidence>
<protein>
    <recommendedName>
        <fullName evidence="7">WRKY domain-containing protein</fullName>
    </recommendedName>
</protein>
<dbReference type="GO" id="GO:0003700">
    <property type="term" value="F:DNA-binding transcription factor activity"/>
    <property type="evidence" value="ECO:0007669"/>
    <property type="project" value="InterPro"/>
</dbReference>
<dbReference type="PANTHER" id="PTHR31282">
    <property type="entry name" value="WRKY TRANSCRIPTION FACTOR 21-RELATED"/>
    <property type="match status" value="1"/>
</dbReference>
<dbReference type="GO" id="GO:0005634">
    <property type="term" value="C:nucleus"/>
    <property type="evidence" value="ECO:0007669"/>
    <property type="project" value="UniProtKB-SubCell"/>
</dbReference>
<dbReference type="Pfam" id="PF03106">
    <property type="entry name" value="WRKY"/>
    <property type="match status" value="1"/>
</dbReference>
<dbReference type="PROSITE" id="PS50811">
    <property type="entry name" value="WRKY"/>
    <property type="match status" value="1"/>
</dbReference>
<keyword evidence="3" id="KW-0238">DNA-binding</keyword>
<dbReference type="FunFam" id="2.20.25.80:FF:000004">
    <property type="entry name" value="WRKY transcription factor 65"/>
    <property type="match status" value="1"/>
</dbReference>
<name>A0A2G5ELH7_AQUCA</name>
<feature type="compositionally biased region" description="Low complexity" evidence="6">
    <location>
        <begin position="122"/>
        <end position="139"/>
    </location>
</feature>
<keyword evidence="4" id="KW-0804">Transcription</keyword>
<evidence type="ECO:0000256" key="5">
    <source>
        <dbReference type="ARBA" id="ARBA00023242"/>
    </source>
</evidence>
<feature type="region of interest" description="Disordered" evidence="6">
    <location>
        <begin position="103"/>
        <end position="139"/>
    </location>
</feature>
<feature type="compositionally biased region" description="Low complexity" evidence="6">
    <location>
        <begin position="258"/>
        <end position="268"/>
    </location>
</feature>
<proteinExistence type="predicted"/>
<reference evidence="8 9" key="1">
    <citation type="submission" date="2017-09" db="EMBL/GenBank/DDBJ databases">
        <title>WGS assembly of Aquilegia coerulea Goldsmith.</title>
        <authorList>
            <person name="Hodges S."/>
            <person name="Kramer E."/>
            <person name="Nordborg M."/>
            <person name="Tomkins J."/>
            <person name="Borevitz J."/>
            <person name="Derieg N."/>
            <person name="Yan J."/>
            <person name="Mihaltcheva S."/>
            <person name="Hayes R.D."/>
            <person name="Rokhsar D."/>
        </authorList>
    </citation>
    <scope>NUCLEOTIDE SEQUENCE [LARGE SCALE GENOMIC DNA]</scope>
    <source>
        <strain evidence="9">cv. Goldsmith</strain>
    </source>
</reference>
<keyword evidence="2" id="KW-0805">Transcription regulation</keyword>
<evidence type="ECO:0000256" key="1">
    <source>
        <dbReference type="ARBA" id="ARBA00004123"/>
    </source>
</evidence>
<accession>A0A2G5ELH7</accession>
<dbReference type="InterPro" id="IPR018872">
    <property type="entry name" value="Zn-cluster-dom"/>
</dbReference>
<evidence type="ECO:0000259" key="7">
    <source>
        <dbReference type="PROSITE" id="PS50811"/>
    </source>
</evidence>
<gene>
    <name evidence="8" type="ORF">AQUCO_00700730v1</name>
</gene>
<keyword evidence="9" id="KW-1185">Reference proteome</keyword>
<comment type="subcellular location">
    <subcellularLocation>
        <location evidence="1">Nucleus</location>
    </subcellularLocation>
</comment>
<dbReference type="InterPro" id="IPR036576">
    <property type="entry name" value="WRKY_dom_sf"/>
</dbReference>
<dbReference type="InterPro" id="IPR044810">
    <property type="entry name" value="WRKY_plant"/>
</dbReference>
<dbReference type="Pfam" id="PF10533">
    <property type="entry name" value="Plant_zn_clust"/>
    <property type="match status" value="1"/>
</dbReference>
<dbReference type="STRING" id="218851.A0A2G5ELH7"/>
<evidence type="ECO:0000256" key="2">
    <source>
        <dbReference type="ARBA" id="ARBA00023015"/>
    </source>
</evidence>
<feature type="region of interest" description="Disordered" evidence="6">
    <location>
        <begin position="230"/>
        <end position="268"/>
    </location>
</feature>
<keyword evidence="5" id="KW-0539">Nucleus</keyword>
<dbReference type="InterPro" id="IPR003657">
    <property type="entry name" value="WRKY_dom"/>
</dbReference>
<dbReference type="Proteomes" id="UP000230069">
    <property type="component" value="Unassembled WGS sequence"/>
</dbReference>
<dbReference type="Gene3D" id="2.20.25.80">
    <property type="entry name" value="WRKY domain"/>
    <property type="match status" value="1"/>
</dbReference>
<dbReference type="AlphaFoldDB" id="A0A2G5ELH7"/>
<dbReference type="FunCoup" id="A0A2G5ELH7">
    <property type="interactions" value="29"/>
</dbReference>
<feature type="compositionally biased region" description="Polar residues" evidence="6">
    <location>
        <begin position="230"/>
        <end position="257"/>
    </location>
</feature>
<feature type="region of interest" description="Disordered" evidence="6">
    <location>
        <begin position="170"/>
        <end position="200"/>
    </location>
</feature>
<dbReference type="InParanoid" id="A0A2G5ELH7"/>
<dbReference type="SMART" id="SM00774">
    <property type="entry name" value="WRKY"/>
    <property type="match status" value="1"/>
</dbReference>
<evidence type="ECO:0000313" key="9">
    <source>
        <dbReference type="Proteomes" id="UP000230069"/>
    </source>
</evidence>